<proteinExistence type="predicted"/>
<evidence type="ECO:0000313" key="1">
    <source>
        <dbReference type="EMBL" id="AEW05030.1"/>
    </source>
</evidence>
<dbReference type="InterPro" id="IPR027417">
    <property type="entry name" value="P-loop_NTPase"/>
</dbReference>
<organism evidence="1 2">
    <name type="scientific">Sulfobacillus acidophilus (strain ATCC 700253 / DSM 10332 / NAL)</name>
    <dbReference type="NCBI Taxonomy" id="679936"/>
    <lineage>
        <taxon>Bacteria</taxon>
        <taxon>Bacillati</taxon>
        <taxon>Bacillota</taxon>
        <taxon>Clostridia</taxon>
        <taxon>Eubacteriales</taxon>
        <taxon>Clostridiales Family XVII. Incertae Sedis</taxon>
        <taxon>Sulfobacillus</taxon>
    </lineage>
</organism>
<reference evidence="2" key="1">
    <citation type="submission" date="2011-12" db="EMBL/GenBank/DDBJ databases">
        <title>The complete genome of chromosome of Sulfobacillus acidophilus DSM 10332.</title>
        <authorList>
            <person name="Lucas S."/>
            <person name="Han J."/>
            <person name="Lapidus A."/>
            <person name="Bruce D."/>
            <person name="Goodwin L."/>
            <person name="Pitluck S."/>
            <person name="Peters L."/>
            <person name="Kyrpides N."/>
            <person name="Mavromatis K."/>
            <person name="Ivanova N."/>
            <person name="Mikhailova N."/>
            <person name="Chertkov O."/>
            <person name="Saunders E."/>
            <person name="Detter J.C."/>
            <person name="Tapia R."/>
            <person name="Han C."/>
            <person name="Land M."/>
            <person name="Hauser L."/>
            <person name="Markowitz V."/>
            <person name="Cheng J.-F."/>
            <person name="Hugenholtz P."/>
            <person name="Woyke T."/>
            <person name="Wu D."/>
            <person name="Pukall R."/>
            <person name="Gehrich-Schroeter G."/>
            <person name="Schneider S."/>
            <person name="Klenk H.-P."/>
            <person name="Eisen J.A."/>
        </authorList>
    </citation>
    <scope>NUCLEOTIDE SEQUENCE [LARGE SCALE GENOMIC DNA]</scope>
    <source>
        <strain evidence="2">ATCC 700253 / DSM 10332 / NAL</strain>
    </source>
</reference>
<dbReference type="HOGENOM" id="CLU_160060_0_0_9"/>
<evidence type="ECO:0000313" key="2">
    <source>
        <dbReference type="Proteomes" id="UP000005439"/>
    </source>
</evidence>
<dbReference type="Proteomes" id="UP000005439">
    <property type="component" value="Chromosome"/>
</dbReference>
<gene>
    <name evidence="1" type="ordered locus">Sulac_1533</name>
</gene>
<dbReference type="PATRIC" id="fig|679936.5.peg.1598"/>
<dbReference type="EMBL" id="CP003179">
    <property type="protein sequence ID" value="AEW05030.1"/>
    <property type="molecule type" value="Genomic_DNA"/>
</dbReference>
<dbReference type="KEGG" id="sap:Sulac_1533"/>
<dbReference type="AlphaFoldDB" id="G8TXS4"/>
<accession>G8TXS4</accession>
<name>G8TXS4_SULAD</name>
<reference evidence="1 2" key="2">
    <citation type="journal article" date="2012" name="Stand. Genomic Sci.">
        <title>Complete genome sequence of the moderately thermophilic mineral-sulfide-oxidizing firmicute Sulfobacillus acidophilus type strain (NAL(T)).</title>
        <authorList>
            <person name="Anderson I."/>
            <person name="Chertkov O."/>
            <person name="Chen A."/>
            <person name="Saunders E."/>
            <person name="Lapidus A."/>
            <person name="Nolan M."/>
            <person name="Lucas S."/>
            <person name="Hammon N."/>
            <person name="Deshpande S."/>
            <person name="Cheng J.F."/>
            <person name="Han C."/>
            <person name="Tapia R."/>
            <person name="Goodwin L.A."/>
            <person name="Pitluck S."/>
            <person name="Liolios K."/>
            <person name="Pagani I."/>
            <person name="Ivanova N."/>
            <person name="Mikhailova N."/>
            <person name="Pati A."/>
            <person name="Palaniappan K."/>
            <person name="Land M."/>
            <person name="Pan C."/>
            <person name="Rohde M."/>
            <person name="Pukall R."/>
            <person name="Goker M."/>
            <person name="Detter J.C."/>
            <person name="Woyke T."/>
            <person name="Bristow J."/>
            <person name="Eisen J.A."/>
            <person name="Markowitz V."/>
            <person name="Hugenholtz P."/>
            <person name="Kyrpides N.C."/>
            <person name="Klenk H.P."/>
            <person name="Mavromatis K."/>
        </authorList>
    </citation>
    <scope>NUCLEOTIDE SEQUENCE [LARGE SCALE GENOMIC DNA]</scope>
    <source>
        <strain evidence="2">ATCC 700253 / DSM 10332 / NAL</strain>
    </source>
</reference>
<dbReference type="STRING" id="679936.Sulac_1533"/>
<dbReference type="SUPFAM" id="SSF52540">
    <property type="entry name" value="P-loop containing nucleoside triphosphate hydrolases"/>
    <property type="match status" value="1"/>
</dbReference>
<keyword evidence="2" id="KW-1185">Reference proteome</keyword>
<protein>
    <submittedName>
        <fullName evidence="1">Uncharacterized protein</fullName>
    </submittedName>
</protein>
<sequence>MINHRSDVCPPASPSSPGLILVGVCAAGKSTVANLLKAQGVLAHAVAQEHSLVPTLFQKPNHRVVYLAARWETVHRRRQMSWHRVNYLVERERLRQARQQAGLVVHTDGLTADEVAQIILRWFIRSSKA</sequence>